<dbReference type="Gene3D" id="2.30.110.10">
    <property type="entry name" value="Electron Transport, Fmn-binding Protein, Chain A"/>
    <property type="match status" value="1"/>
</dbReference>
<dbReference type="EMBL" id="ANFO01000907">
    <property type="protein sequence ID" value="KGQ05875.1"/>
    <property type="molecule type" value="Genomic_DNA"/>
</dbReference>
<feature type="domain" description="N-acetyltransferase" evidence="8">
    <location>
        <begin position="38"/>
        <end position="197"/>
    </location>
</feature>
<dbReference type="CDD" id="cd04301">
    <property type="entry name" value="NAT_SF"/>
    <property type="match status" value="1"/>
</dbReference>
<dbReference type="GO" id="GO:1901135">
    <property type="term" value="P:carbohydrate derivative metabolic process"/>
    <property type="evidence" value="ECO:0007669"/>
    <property type="project" value="UniProtKB-ARBA"/>
</dbReference>
<evidence type="ECO:0000256" key="5">
    <source>
        <dbReference type="ARBA" id="ARBA00022824"/>
    </source>
</evidence>
<dbReference type="PROSITE" id="PS51186">
    <property type="entry name" value="GNAT"/>
    <property type="match status" value="1"/>
</dbReference>
<keyword evidence="4 9" id="KW-0808">Transferase</keyword>
<dbReference type="AlphaFoldDB" id="A0A0A2VIB0"/>
<evidence type="ECO:0000313" key="9">
    <source>
        <dbReference type="EMBL" id="KGQ05875.1"/>
    </source>
</evidence>
<dbReference type="InterPro" id="IPR000182">
    <property type="entry name" value="GNAT_dom"/>
</dbReference>
<organism evidence="9 10">
    <name type="scientific">Beauveria bassiana D1-5</name>
    <dbReference type="NCBI Taxonomy" id="1245745"/>
    <lineage>
        <taxon>Eukaryota</taxon>
        <taxon>Fungi</taxon>
        <taxon>Dikarya</taxon>
        <taxon>Ascomycota</taxon>
        <taxon>Pezizomycotina</taxon>
        <taxon>Sordariomycetes</taxon>
        <taxon>Hypocreomycetidae</taxon>
        <taxon>Hypocreales</taxon>
        <taxon>Cordycipitaceae</taxon>
        <taxon>Beauveria</taxon>
    </lineage>
</organism>
<gene>
    <name evidence="9" type="ORF">BBAD15_g8856</name>
</gene>
<dbReference type="HOGENOM" id="CLU_569836_0_0_1"/>
<accession>A0A0A2VIB0</accession>
<keyword evidence="7" id="KW-0012">Acyltransferase</keyword>
<dbReference type="Gene3D" id="3.40.630.30">
    <property type="match status" value="1"/>
</dbReference>
<evidence type="ECO:0000256" key="4">
    <source>
        <dbReference type="ARBA" id="ARBA00022679"/>
    </source>
</evidence>
<dbReference type="SUPFAM" id="SSF55729">
    <property type="entry name" value="Acyl-CoA N-acyltransferases (Nat)"/>
    <property type="match status" value="1"/>
</dbReference>
<dbReference type="InterPro" id="IPR016181">
    <property type="entry name" value="Acyl_CoA_acyltransferase"/>
</dbReference>
<sequence>MPSPAILLNSQPAEMPDPGLFSDKLVSADVAAALPPGYRMRALRRSDYATGFLECLRVLTTVGDIAEADFQRQYDEMQAQPGSYYIMVIEDAARKENAVVATGALIVERKFIHSLGKVGHIEDIAVAQDQQGKKLGLRLIQALDHVAASVGCYKTILDCSEANEGFYIKCGFRRAGLEMAHYHEGPKSKVTLTPTPQKEEERKKMGISYDALSDNLRDWALRQSVFFVASAPLRGRHINVSPKGLPESSLAVLGPNQVAYVDSMGSGCETICHVRENGRVTMLFCSFDKTPRILRLYCTGSVTESDRPEFHTWLQKMGDKELVGARAVIVLNIFKVQVSCGFGVPLLALDSDPTLDEPKPCLLTRPRLEEFARYAVDRGQTLEHQQKWNSSSLDGLPGLHTALRAGGHSVFWAECMNWCDSNVVCHISDAGQAKRQEHKIAGVLPAIIYFTCSCATTLSSPRQKLAISDAFNVYQETNR</sequence>
<dbReference type="InterPro" id="IPR012349">
    <property type="entry name" value="Split_barrel_FMN-bd"/>
</dbReference>
<dbReference type="Proteomes" id="UP000030106">
    <property type="component" value="Unassembled WGS sequence"/>
</dbReference>
<keyword evidence="5" id="KW-0256">Endoplasmic reticulum</keyword>
<comment type="caution">
    <text evidence="9">The sequence shown here is derived from an EMBL/GenBank/DDBJ whole genome shotgun (WGS) entry which is preliminary data.</text>
</comment>
<evidence type="ECO:0000256" key="6">
    <source>
        <dbReference type="ARBA" id="ARBA00023136"/>
    </source>
</evidence>
<name>A0A0A2VIB0_BEABA</name>
<reference evidence="9 10" key="1">
    <citation type="submission" date="2012-10" db="EMBL/GenBank/DDBJ databases">
        <title>Genome sequencing and analysis of entomopathogenic fungi Beauveria bassiana D1-5.</title>
        <authorList>
            <person name="Li Q."/>
            <person name="Wang L."/>
            <person name="Zhang Z."/>
            <person name="Wang Q."/>
            <person name="Ren J."/>
            <person name="Wang M."/>
            <person name="Xu W."/>
            <person name="Wang J."/>
            <person name="Lu Y."/>
            <person name="Du Q."/>
            <person name="Sun Z."/>
        </authorList>
    </citation>
    <scope>NUCLEOTIDE SEQUENCE [LARGE SCALE GENOMIC DNA]</scope>
    <source>
        <strain evidence="9 10">D1-5</strain>
    </source>
</reference>
<evidence type="ECO:0000256" key="1">
    <source>
        <dbReference type="ARBA" id="ARBA00004184"/>
    </source>
</evidence>
<comment type="subunit">
    <text evidence="3">Homodimer.</text>
</comment>
<evidence type="ECO:0000256" key="2">
    <source>
        <dbReference type="ARBA" id="ARBA00004586"/>
    </source>
</evidence>
<dbReference type="PANTHER" id="PTHR39336">
    <property type="entry name" value="PYRIDOXAMINE PHOSPHATE OXIDASE FAMILY PROTEIN (AFU_ORTHOLOGUE AFUA_6G11440)"/>
    <property type="match status" value="1"/>
</dbReference>
<dbReference type="STRING" id="1245745.A0A0A2VIB0"/>
<proteinExistence type="predicted"/>
<protein>
    <submittedName>
        <fullName evidence="9">Glucosamine 6-phosphate N-acetyltransferase</fullName>
    </submittedName>
</protein>
<dbReference type="GO" id="GO:0004343">
    <property type="term" value="F:glucosamine 6-phosphate N-acetyltransferase activity"/>
    <property type="evidence" value="ECO:0007669"/>
    <property type="project" value="UniProtKB-ARBA"/>
</dbReference>
<dbReference type="GO" id="GO:0005789">
    <property type="term" value="C:endoplasmic reticulum membrane"/>
    <property type="evidence" value="ECO:0007669"/>
    <property type="project" value="UniProtKB-SubCell"/>
</dbReference>
<dbReference type="eggNOG" id="ENOG502S3ZI">
    <property type="taxonomic scope" value="Eukaryota"/>
</dbReference>
<dbReference type="FunFam" id="3.40.630.30:FF:000048">
    <property type="entry name" value="Glucosamine 6-phosphate N-acetyltransferase"/>
    <property type="match status" value="1"/>
</dbReference>
<evidence type="ECO:0000313" key="10">
    <source>
        <dbReference type="Proteomes" id="UP000030106"/>
    </source>
</evidence>
<evidence type="ECO:0000259" key="8">
    <source>
        <dbReference type="PROSITE" id="PS51186"/>
    </source>
</evidence>
<evidence type="ECO:0000256" key="3">
    <source>
        <dbReference type="ARBA" id="ARBA00011738"/>
    </source>
</evidence>
<dbReference type="Pfam" id="PF00583">
    <property type="entry name" value="Acetyltransf_1"/>
    <property type="match status" value="1"/>
</dbReference>
<dbReference type="PANTHER" id="PTHR39336:SF1">
    <property type="entry name" value="PYRIDOXAMINE PHOSPHATE OXIDASE FAMILY PROTEIN (AFU_ORTHOLOGUE AFUA_6G11440)"/>
    <property type="match status" value="1"/>
</dbReference>
<evidence type="ECO:0000256" key="7">
    <source>
        <dbReference type="ARBA" id="ARBA00023315"/>
    </source>
</evidence>
<keyword evidence="6" id="KW-0472">Membrane</keyword>
<dbReference type="OrthoDB" id="10039976at2759"/>
<comment type="subcellular location">
    <subcellularLocation>
        <location evidence="1">Endomembrane system</location>
        <topology evidence="1">Peripheral membrane protein</topology>
    </subcellularLocation>
    <subcellularLocation>
        <location evidence="2">Endoplasmic reticulum membrane</location>
    </subcellularLocation>
</comment>